<comment type="subcellular location">
    <subcellularLocation>
        <location evidence="1">Endosome</location>
    </subcellularLocation>
</comment>
<organism evidence="7 8">
    <name type="scientific">Ogataea philodendri</name>
    <dbReference type="NCBI Taxonomy" id="1378263"/>
    <lineage>
        <taxon>Eukaryota</taxon>
        <taxon>Fungi</taxon>
        <taxon>Dikarya</taxon>
        <taxon>Ascomycota</taxon>
        <taxon>Saccharomycotina</taxon>
        <taxon>Pichiomycetes</taxon>
        <taxon>Pichiales</taxon>
        <taxon>Pichiaceae</taxon>
        <taxon>Ogataea</taxon>
    </lineage>
</organism>
<proteinExistence type="inferred from homology"/>
<evidence type="ECO:0000313" key="8">
    <source>
        <dbReference type="Proteomes" id="UP000769157"/>
    </source>
</evidence>
<dbReference type="GO" id="GO:0015031">
    <property type="term" value="P:protein transport"/>
    <property type="evidence" value="ECO:0007669"/>
    <property type="project" value="UniProtKB-KW"/>
</dbReference>
<comment type="similarity">
    <text evidence="2">Belongs to the VPS37 family.</text>
</comment>
<dbReference type="Pfam" id="PF07200">
    <property type="entry name" value="Mod_r"/>
    <property type="match status" value="1"/>
</dbReference>
<comment type="caution">
    <text evidence="7">The sequence shown here is derived from an EMBL/GenBank/DDBJ whole genome shotgun (WGS) entry which is preliminary data.</text>
</comment>
<dbReference type="InterPro" id="IPR009851">
    <property type="entry name" value="Mod_r"/>
</dbReference>
<protein>
    <recommendedName>
        <fullName evidence="6">VPS37 C-terminal domain-containing protein</fullName>
    </recommendedName>
</protein>
<dbReference type="GeneID" id="70235654"/>
<dbReference type="RefSeq" id="XP_046060707.1">
    <property type="nucleotide sequence ID" value="XM_046204688.1"/>
</dbReference>
<keyword evidence="3" id="KW-0813">Transport</keyword>
<reference evidence="7" key="1">
    <citation type="journal article" date="2021" name="Open Biol.">
        <title>Shared evolutionary footprints suggest mitochondrial oxidative damage underlies multiple complex I losses in fungi.</title>
        <authorList>
            <person name="Schikora-Tamarit M.A."/>
            <person name="Marcet-Houben M."/>
            <person name="Nosek J."/>
            <person name="Gabaldon T."/>
        </authorList>
    </citation>
    <scope>NUCLEOTIDE SEQUENCE</scope>
    <source>
        <strain evidence="7">CBS6075</strain>
    </source>
</reference>
<dbReference type="AlphaFoldDB" id="A0A9P8P4P6"/>
<evidence type="ECO:0000256" key="2">
    <source>
        <dbReference type="ARBA" id="ARBA00007617"/>
    </source>
</evidence>
<evidence type="ECO:0000256" key="4">
    <source>
        <dbReference type="ARBA" id="ARBA00022753"/>
    </source>
</evidence>
<gene>
    <name evidence="7" type="ORF">OGAPHI_003689</name>
</gene>
<dbReference type="EMBL" id="JAEUBE010000295">
    <property type="protein sequence ID" value="KAH3665503.1"/>
    <property type="molecule type" value="Genomic_DNA"/>
</dbReference>
<accession>A0A9P8P4P6</accession>
<evidence type="ECO:0000313" key="7">
    <source>
        <dbReference type="EMBL" id="KAH3665503.1"/>
    </source>
</evidence>
<dbReference type="OrthoDB" id="3991664at2759"/>
<evidence type="ECO:0000256" key="3">
    <source>
        <dbReference type="ARBA" id="ARBA00022448"/>
    </source>
</evidence>
<evidence type="ECO:0000256" key="1">
    <source>
        <dbReference type="ARBA" id="ARBA00004177"/>
    </source>
</evidence>
<name>A0A9P8P4P6_9ASCO</name>
<evidence type="ECO:0000256" key="5">
    <source>
        <dbReference type="ARBA" id="ARBA00022927"/>
    </source>
</evidence>
<keyword evidence="5" id="KW-0653">Protein transport</keyword>
<feature type="domain" description="VPS37 C-terminal" evidence="6">
    <location>
        <begin position="45"/>
        <end position="194"/>
    </location>
</feature>
<dbReference type="Proteomes" id="UP000769157">
    <property type="component" value="Unassembled WGS sequence"/>
</dbReference>
<dbReference type="GO" id="GO:0000813">
    <property type="term" value="C:ESCRT I complex"/>
    <property type="evidence" value="ECO:0007669"/>
    <property type="project" value="UniProtKB-ARBA"/>
</dbReference>
<keyword evidence="4" id="KW-0967">Endosome</keyword>
<reference evidence="7" key="2">
    <citation type="submission" date="2021-01" db="EMBL/GenBank/DDBJ databases">
        <authorList>
            <person name="Schikora-Tamarit M.A."/>
        </authorList>
    </citation>
    <scope>NUCLEOTIDE SEQUENCE</scope>
    <source>
        <strain evidence="7">CBS6075</strain>
    </source>
</reference>
<keyword evidence="8" id="KW-1185">Reference proteome</keyword>
<sequence>MFPTLPPKPLNEQVVDHEKLEYPLVPPDYSQKVQIKTDLPEYFNELSTSKLQELIKSPEILHSYLYQNSNFASISESIKSTLEKQLEYTDKLLDQTNDKLAPQTESINKQLDQYHQKLKTFDQLQVQMYDHLNKYSKNSIIRTVEHNLTVQDNATSSLIDQVLKSPSQIDEAQLSTLISAYTSERQEYYLILEKLHRLYEDRTGGLSNSFTAGCKFGSFPKPANTCSQSSLAAAPAWPASAPPTGSETEKPGADPSKLLKLSNCEVLKESSACASSSPRSSNMSVFLAAENGFVDLSATFGSLGSSPALNLVGLEMLSWNSSLSLDSSSAGFRSSSEGVCLGNPAVGSSGVGSSEVDPSGCTAFVAGEYKSSSSSTGAAGSPASVVPETSVVALETVSWDSVIPANSPGMLPGMVY</sequence>
<evidence type="ECO:0000259" key="6">
    <source>
        <dbReference type="Pfam" id="PF07200"/>
    </source>
</evidence>